<evidence type="ECO:0000313" key="4">
    <source>
        <dbReference type="Proteomes" id="UP001301769"/>
    </source>
</evidence>
<feature type="region of interest" description="Disordered" evidence="1">
    <location>
        <begin position="672"/>
        <end position="737"/>
    </location>
</feature>
<feature type="compositionally biased region" description="Polar residues" evidence="1">
    <location>
        <begin position="171"/>
        <end position="184"/>
    </location>
</feature>
<comment type="caution">
    <text evidence="3">The sequence shown here is derived from an EMBL/GenBank/DDBJ whole genome shotgun (WGS) entry which is preliminary data.</text>
</comment>
<feature type="compositionally biased region" description="Polar residues" evidence="1">
    <location>
        <begin position="145"/>
        <end position="164"/>
    </location>
</feature>
<feature type="region of interest" description="Disordered" evidence="1">
    <location>
        <begin position="311"/>
        <end position="513"/>
    </location>
</feature>
<dbReference type="Proteomes" id="UP001301769">
    <property type="component" value="Unassembled WGS sequence"/>
</dbReference>
<gene>
    <name evidence="3" type="ORF">QBC37DRAFT_382133</name>
</gene>
<feature type="compositionally biased region" description="Basic and acidic residues" evidence="1">
    <location>
        <begin position="355"/>
        <end position="408"/>
    </location>
</feature>
<feature type="compositionally biased region" description="Polar residues" evidence="1">
    <location>
        <begin position="311"/>
        <end position="325"/>
    </location>
</feature>
<feature type="compositionally biased region" description="Polar residues" evidence="1">
    <location>
        <begin position="332"/>
        <end position="342"/>
    </location>
</feature>
<dbReference type="CDD" id="cd21134">
    <property type="entry name" value="YTH"/>
    <property type="match status" value="1"/>
</dbReference>
<name>A0AAN6YK23_9PEZI</name>
<dbReference type="Gene3D" id="3.10.590.10">
    <property type="entry name" value="ph1033 like domains"/>
    <property type="match status" value="1"/>
</dbReference>
<evidence type="ECO:0000313" key="3">
    <source>
        <dbReference type="EMBL" id="KAK4219868.1"/>
    </source>
</evidence>
<feature type="compositionally biased region" description="Low complexity" evidence="1">
    <location>
        <begin position="674"/>
        <end position="688"/>
    </location>
</feature>
<keyword evidence="4" id="KW-1185">Reference proteome</keyword>
<dbReference type="PANTHER" id="PTHR12357:SF3">
    <property type="entry name" value="YTH DOMAIN-CONTAINING PROTEIN 1"/>
    <property type="match status" value="1"/>
</dbReference>
<dbReference type="Pfam" id="PF04146">
    <property type="entry name" value="YTH"/>
    <property type="match status" value="1"/>
</dbReference>
<reference evidence="3" key="1">
    <citation type="journal article" date="2023" name="Mol. Phylogenet. Evol.">
        <title>Genome-scale phylogeny and comparative genomics of the fungal order Sordariales.</title>
        <authorList>
            <person name="Hensen N."/>
            <person name="Bonometti L."/>
            <person name="Westerberg I."/>
            <person name="Brannstrom I.O."/>
            <person name="Guillou S."/>
            <person name="Cros-Aarteil S."/>
            <person name="Calhoun S."/>
            <person name="Haridas S."/>
            <person name="Kuo A."/>
            <person name="Mondo S."/>
            <person name="Pangilinan J."/>
            <person name="Riley R."/>
            <person name="LaButti K."/>
            <person name="Andreopoulos B."/>
            <person name="Lipzen A."/>
            <person name="Chen C."/>
            <person name="Yan M."/>
            <person name="Daum C."/>
            <person name="Ng V."/>
            <person name="Clum A."/>
            <person name="Steindorff A."/>
            <person name="Ohm R.A."/>
            <person name="Martin F."/>
            <person name="Silar P."/>
            <person name="Natvig D.O."/>
            <person name="Lalanne C."/>
            <person name="Gautier V."/>
            <person name="Ament-Velasquez S.L."/>
            <person name="Kruys A."/>
            <person name="Hutchinson M.I."/>
            <person name="Powell A.J."/>
            <person name="Barry K."/>
            <person name="Miller A.N."/>
            <person name="Grigoriev I.V."/>
            <person name="Debuchy R."/>
            <person name="Gladieux P."/>
            <person name="Hiltunen Thoren M."/>
            <person name="Johannesson H."/>
        </authorList>
    </citation>
    <scope>NUCLEOTIDE SEQUENCE</scope>
    <source>
        <strain evidence="3">PSN293</strain>
    </source>
</reference>
<dbReference type="GO" id="GO:0005654">
    <property type="term" value="C:nucleoplasm"/>
    <property type="evidence" value="ECO:0007669"/>
    <property type="project" value="TreeGrafter"/>
</dbReference>
<accession>A0AAN6YK23</accession>
<protein>
    <submittedName>
        <fullName evidence="3">YTH domain-containing protein 1</fullName>
    </submittedName>
</protein>
<evidence type="ECO:0000256" key="1">
    <source>
        <dbReference type="SAM" id="MobiDB-lite"/>
    </source>
</evidence>
<organism evidence="3 4">
    <name type="scientific">Rhypophila decipiens</name>
    <dbReference type="NCBI Taxonomy" id="261697"/>
    <lineage>
        <taxon>Eukaryota</taxon>
        <taxon>Fungi</taxon>
        <taxon>Dikarya</taxon>
        <taxon>Ascomycota</taxon>
        <taxon>Pezizomycotina</taxon>
        <taxon>Sordariomycetes</taxon>
        <taxon>Sordariomycetidae</taxon>
        <taxon>Sordariales</taxon>
        <taxon>Naviculisporaceae</taxon>
        <taxon>Rhypophila</taxon>
    </lineage>
</organism>
<dbReference type="InterPro" id="IPR045168">
    <property type="entry name" value="YTH_prot"/>
</dbReference>
<feature type="compositionally biased region" description="Basic and acidic residues" evidence="1">
    <location>
        <begin position="62"/>
        <end position="72"/>
    </location>
</feature>
<dbReference type="GO" id="GO:1990247">
    <property type="term" value="F:N6-methyladenosine-containing RNA reader activity"/>
    <property type="evidence" value="ECO:0007669"/>
    <property type="project" value="TreeGrafter"/>
</dbReference>
<feature type="compositionally biased region" description="Polar residues" evidence="1">
    <location>
        <begin position="193"/>
        <end position="214"/>
    </location>
</feature>
<sequence length="737" mass="82444">MHRNNYQPEEPARNSPSSSRSGYQHIKREQSPPELPDWAPSPEDSISDHKDLAQFYSSMRPRYSEPRTDREGMSGPPNKLSLDARAAELKEKLVRRKVGNRASPGRFVPHPLPQIPQQTTVDASANDIAALISSISSTIVDKHSQGQASGPNTQHTGNMNSQNGEGAWVETASSHQAEQASQRQPPKEYNIKGSANSNRSGTDQSNGGSINNSAVMGMNKASEAPTMNKQANSGGSSIKEALDRILDNDADLRDWLVLTNYYDVEARDRKLARHRRVKALAAERERIEEEERKLLEEEALEMGIRAPISATLKSETPLQAPVSQPSSSSSSMPATTKTTMEQNEPIPVVPAKRARSPDGDGPEKAQARPEKMVRRETTSARPTEPARPDVRPDDDRRGRDMGRNDIYPEPRLLSPVRRSSPPRRDTREERSNIPPPRREYSPRRTDIHEPPRGPRNNPADRPRTEYDSYKGEGTRREYQREPSPRREYQREASPRRDGPQVGRPAEPARRLDLDLGRPGETRFFIIKSFNEENVRMAMADGVWATQSRNGTILARAFASCKNVILFFSINKSRAFQGFARMATAPSPDMPRPSWMSNVHWDSSPPFRIEWLSKVPVSFTLVGDLRNSFNEDHPVLVGKDGQEIEENCAIDLLRVMRDFAAREGGGGYWVTAPRQQQQQQQPQQQPQQQGMANNSPAVTPKKTWISPNYRGKRGAYRGRGRGGGSGSGGDSNIKREDD</sequence>
<feature type="region of interest" description="Disordered" evidence="1">
    <location>
        <begin position="1"/>
        <end position="117"/>
    </location>
</feature>
<dbReference type="EMBL" id="MU858046">
    <property type="protein sequence ID" value="KAK4219868.1"/>
    <property type="molecule type" value="Genomic_DNA"/>
</dbReference>
<dbReference type="AlphaFoldDB" id="A0AAN6YK23"/>
<dbReference type="GO" id="GO:0000398">
    <property type="term" value="P:mRNA splicing, via spliceosome"/>
    <property type="evidence" value="ECO:0007669"/>
    <property type="project" value="TreeGrafter"/>
</dbReference>
<feature type="compositionally biased region" description="Low complexity" evidence="1">
    <location>
        <begin position="409"/>
        <end position="419"/>
    </location>
</feature>
<dbReference type="GO" id="GO:0000381">
    <property type="term" value="P:regulation of alternative mRNA splicing, via spliceosome"/>
    <property type="evidence" value="ECO:0007669"/>
    <property type="project" value="TreeGrafter"/>
</dbReference>
<evidence type="ECO:0000259" key="2">
    <source>
        <dbReference type="PROSITE" id="PS50882"/>
    </source>
</evidence>
<feature type="region of interest" description="Disordered" evidence="1">
    <location>
        <begin position="141"/>
        <end position="214"/>
    </location>
</feature>
<dbReference type="InterPro" id="IPR007275">
    <property type="entry name" value="YTH_domain"/>
</dbReference>
<feature type="compositionally biased region" description="Basic residues" evidence="1">
    <location>
        <begin position="709"/>
        <end position="719"/>
    </location>
</feature>
<dbReference type="PANTHER" id="PTHR12357">
    <property type="entry name" value="YTH YT521-B HOMOLOGY DOMAIN-CONTAINING"/>
    <property type="match status" value="1"/>
</dbReference>
<feature type="compositionally biased region" description="Basic and acidic residues" evidence="1">
    <location>
        <begin position="422"/>
        <end position="498"/>
    </location>
</feature>
<proteinExistence type="predicted"/>
<feature type="domain" description="YTH" evidence="2">
    <location>
        <begin position="521"/>
        <end position="655"/>
    </location>
</feature>
<dbReference type="PROSITE" id="PS50882">
    <property type="entry name" value="YTH"/>
    <property type="match status" value="1"/>
</dbReference>
<reference evidence="3" key="2">
    <citation type="submission" date="2023-05" db="EMBL/GenBank/DDBJ databases">
        <authorList>
            <consortium name="Lawrence Berkeley National Laboratory"/>
            <person name="Steindorff A."/>
            <person name="Hensen N."/>
            <person name="Bonometti L."/>
            <person name="Westerberg I."/>
            <person name="Brannstrom I.O."/>
            <person name="Guillou S."/>
            <person name="Cros-Aarteil S."/>
            <person name="Calhoun S."/>
            <person name="Haridas S."/>
            <person name="Kuo A."/>
            <person name="Mondo S."/>
            <person name="Pangilinan J."/>
            <person name="Riley R."/>
            <person name="Labutti K."/>
            <person name="Andreopoulos B."/>
            <person name="Lipzen A."/>
            <person name="Chen C."/>
            <person name="Yanf M."/>
            <person name="Daum C."/>
            <person name="Ng V."/>
            <person name="Clum A."/>
            <person name="Ohm R."/>
            <person name="Martin F."/>
            <person name="Silar P."/>
            <person name="Natvig D."/>
            <person name="Lalanne C."/>
            <person name="Gautier V."/>
            <person name="Ament-Velasquez S.L."/>
            <person name="Kruys A."/>
            <person name="Hutchinson M.I."/>
            <person name="Powell A.J."/>
            <person name="Barry K."/>
            <person name="Miller A.N."/>
            <person name="Grigoriev I.V."/>
            <person name="Debuchy R."/>
            <person name="Gladieux P."/>
            <person name="Thoren M.H."/>
            <person name="Johannesson H."/>
        </authorList>
    </citation>
    <scope>NUCLEOTIDE SEQUENCE</scope>
    <source>
        <strain evidence="3">PSN293</strain>
    </source>
</reference>
<dbReference type="GO" id="GO:0003729">
    <property type="term" value="F:mRNA binding"/>
    <property type="evidence" value="ECO:0007669"/>
    <property type="project" value="TreeGrafter"/>
</dbReference>